<dbReference type="EMBL" id="CAJVPS010001047">
    <property type="protein sequence ID" value="CAG8522049.1"/>
    <property type="molecule type" value="Genomic_DNA"/>
</dbReference>
<sequence>MTQESPSRLSASGNLRNVCRKLGKNESQSIYCFFEFGKAIVIRLNELLEKGQKKPREKLNQEVHKYFPDGTSLILGNQASRDLQRHEKAEFRAPSIMPRYFYVIVRYFYDAS</sequence>
<dbReference type="OrthoDB" id="2444369at2759"/>
<comment type="caution">
    <text evidence="1">The sequence shown here is derived from an EMBL/GenBank/DDBJ whole genome shotgun (WGS) entry which is preliminary data.</text>
</comment>
<accession>A0A9N9A710</accession>
<organism evidence="1 2">
    <name type="scientific">Ambispora leptoticha</name>
    <dbReference type="NCBI Taxonomy" id="144679"/>
    <lineage>
        <taxon>Eukaryota</taxon>
        <taxon>Fungi</taxon>
        <taxon>Fungi incertae sedis</taxon>
        <taxon>Mucoromycota</taxon>
        <taxon>Glomeromycotina</taxon>
        <taxon>Glomeromycetes</taxon>
        <taxon>Archaeosporales</taxon>
        <taxon>Ambisporaceae</taxon>
        <taxon>Ambispora</taxon>
    </lineage>
</organism>
<dbReference type="Proteomes" id="UP000789508">
    <property type="component" value="Unassembled WGS sequence"/>
</dbReference>
<gene>
    <name evidence="1" type="ORF">ALEPTO_LOCUS4517</name>
</gene>
<dbReference type="AlphaFoldDB" id="A0A9N9A710"/>
<protein>
    <submittedName>
        <fullName evidence="1">11817_t:CDS:1</fullName>
    </submittedName>
</protein>
<evidence type="ECO:0000313" key="2">
    <source>
        <dbReference type="Proteomes" id="UP000789508"/>
    </source>
</evidence>
<evidence type="ECO:0000313" key="1">
    <source>
        <dbReference type="EMBL" id="CAG8522049.1"/>
    </source>
</evidence>
<proteinExistence type="predicted"/>
<name>A0A9N9A710_9GLOM</name>
<reference evidence="1" key="1">
    <citation type="submission" date="2021-06" db="EMBL/GenBank/DDBJ databases">
        <authorList>
            <person name="Kallberg Y."/>
            <person name="Tangrot J."/>
            <person name="Rosling A."/>
        </authorList>
    </citation>
    <scope>NUCLEOTIDE SEQUENCE</scope>
    <source>
        <strain evidence="1">FL130A</strain>
    </source>
</reference>
<keyword evidence="2" id="KW-1185">Reference proteome</keyword>